<dbReference type="SMART" id="SM00646">
    <property type="entry name" value="Ami_3"/>
    <property type="match status" value="1"/>
</dbReference>
<dbReference type="SUPFAM" id="SSF53187">
    <property type="entry name" value="Zn-dependent exopeptidases"/>
    <property type="match status" value="1"/>
</dbReference>
<dbReference type="CDD" id="cd02696">
    <property type="entry name" value="MurNAc-LAA"/>
    <property type="match status" value="1"/>
</dbReference>
<name>Q823N1_CHLCV</name>
<dbReference type="HOGENOM" id="CLU_014322_7_1_0"/>
<dbReference type="EC" id="3.5.1.28" evidence="2"/>
<dbReference type="GO" id="GO:0030288">
    <property type="term" value="C:outer membrane-bounded periplasmic space"/>
    <property type="evidence" value="ECO:0007669"/>
    <property type="project" value="TreeGrafter"/>
</dbReference>
<dbReference type="STRING" id="227941.CCA_00377"/>
<protein>
    <recommendedName>
        <fullName evidence="2">N-acetylmuramoyl-L-alanine amidase</fullName>
        <ecNumber evidence="2">3.5.1.28</ecNumber>
    </recommendedName>
</protein>
<keyword evidence="3" id="KW-0378">Hydrolase</keyword>
<reference evidence="5 6" key="1">
    <citation type="journal article" date="2003" name="Nucleic Acids Res.">
        <title>Genome sequence of Chlamydophila caviae (Chlamydia psittaci GPIC): examining the role of niche-specific genes in the evolution of the Chlamydiaceae.</title>
        <authorList>
            <person name="Read T.D."/>
            <person name="Myers G.S.A."/>
            <person name="Brunham R.C."/>
            <person name="Nelson W.C."/>
            <person name="Paulsen I.T."/>
            <person name="Heidelberg J.F."/>
            <person name="Holtzapple E.K."/>
            <person name="Khouri H.M."/>
            <person name="Federova N.B."/>
            <person name="Carty H.A."/>
            <person name="Umayam L.A."/>
            <person name="Haft D.H."/>
            <person name="Peterson J.D."/>
            <person name="Beanan M.J."/>
            <person name="White O."/>
            <person name="Salzberg S.L."/>
            <person name="Hsia R.-C."/>
            <person name="McClarty G."/>
            <person name="Rank R.G."/>
            <person name="Bavoil P.M."/>
            <person name="Fraser C.M."/>
        </authorList>
    </citation>
    <scope>NUCLEOTIDE SEQUENCE [LARGE SCALE GENOMIC DNA]</scope>
    <source>
        <strain evidence="6">ATCC VR-813 / DSM 19441 / 03DC25 / GPIC</strain>
    </source>
</reference>
<evidence type="ECO:0000256" key="1">
    <source>
        <dbReference type="ARBA" id="ARBA00001561"/>
    </source>
</evidence>
<proteinExistence type="predicted"/>
<evidence type="ECO:0000256" key="3">
    <source>
        <dbReference type="ARBA" id="ARBA00022801"/>
    </source>
</evidence>
<dbReference type="EMBL" id="AE015925">
    <property type="protein sequence ID" value="AAP05124.1"/>
    <property type="molecule type" value="Genomic_DNA"/>
</dbReference>
<evidence type="ECO:0000313" key="5">
    <source>
        <dbReference type="EMBL" id="AAP05124.1"/>
    </source>
</evidence>
<dbReference type="PANTHER" id="PTHR30404:SF0">
    <property type="entry name" value="N-ACETYLMURAMOYL-L-ALANINE AMIDASE AMIC"/>
    <property type="match status" value="1"/>
</dbReference>
<evidence type="ECO:0000259" key="4">
    <source>
        <dbReference type="SMART" id="SM00646"/>
    </source>
</evidence>
<gene>
    <name evidence="5" type="ordered locus">CCA_00377</name>
</gene>
<dbReference type="Gene3D" id="3.40.630.40">
    <property type="entry name" value="Zn-dependent exopeptidases"/>
    <property type="match status" value="1"/>
</dbReference>
<dbReference type="InterPro" id="IPR050695">
    <property type="entry name" value="N-acetylmuramoyl_amidase_3"/>
</dbReference>
<dbReference type="GO" id="GO:0008745">
    <property type="term" value="F:N-acetylmuramoyl-L-alanine amidase activity"/>
    <property type="evidence" value="ECO:0007669"/>
    <property type="project" value="UniProtKB-EC"/>
</dbReference>
<dbReference type="GO" id="GO:0009253">
    <property type="term" value="P:peptidoglycan catabolic process"/>
    <property type="evidence" value="ECO:0007669"/>
    <property type="project" value="InterPro"/>
</dbReference>
<comment type="catalytic activity">
    <reaction evidence="1">
        <text>Hydrolyzes the link between N-acetylmuramoyl residues and L-amino acid residues in certain cell-wall glycopeptides.</text>
        <dbReference type="EC" id="3.5.1.28"/>
    </reaction>
</comment>
<keyword evidence="6" id="KW-1185">Reference proteome</keyword>
<dbReference type="eggNOG" id="COG0860">
    <property type="taxonomic scope" value="Bacteria"/>
</dbReference>
<dbReference type="Proteomes" id="UP000002193">
    <property type="component" value="Chromosome"/>
</dbReference>
<evidence type="ECO:0000313" key="6">
    <source>
        <dbReference type="Proteomes" id="UP000002193"/>
    </source>
</evidence>
<dbReference type="FunFam" id="3.40.630.40:FF:000005">
    <property type="entry name" value="N-acetylmuramoyl-L-alanine amidase (AmiA)"/>
    <property type="match status" value="1"/>
</dbReference>
<dbReference type="AlphaFoldDB" id="Q823N1"/>
<dbReference type="PANTHER" id="PTHR30404">
    <property type="entry name" value="N-ACETYLMURAMOYL-L-ALANINE AMIDASE"/>
    <property type="match status" value="1"/>
</dbReference>
<organism evidence="5 6">
    <name type="scientific">Chlamydia caviae (strain ATCC VR-813 / DSM 19441 / 03DC25 / GPIC)</name>
    <name type="common">Chlamydophila caviae</name>
    <dbReference type="NCBI Taxonomy" id="227941"/>
    <lineage>
        <taxon>Bacteria</taxon>
        <taxon>Pseudomonadati</taxon>
        <taxon>Chlamydiota</taxon>
        <taxon>Chlamydiia</taxon>
        <taxon>Chlamydiales</taxon>
        <taxon>Chlamydiaceae</taxon>
        <taxon>Chlamydia/Chlamydophila group</taxon>
        <taxon>Chlamydia</taxon>
    </lineage>
</organism>
<sequence>MRHTRSLNIKPSLLMIRKLCARYCHLMSNRYILLTLCIFGMALGGVAAESAPPQRVRRNEVIFIDPGHGGKDQGTASKEFHYEEKSLTLSLAFSVQSYLKRMGYKPVLTRTSDVYVDLGKRAALANQNKADIFVSIHCNYSSNASAFGTEVYFYNGKNNVASRSRASEALAKEVLNTMQKNGALKNRGVKNGNFAVIRETTMPAILIETGFLSNPRERAALLDARYRMHIAKGIAEGIHTFLTGPNFQKTNLVNVKARKLSAKAS</sequence>
<accession>Q823N1</accession>
<feature type="domain" description="MurNAc-LAA" evidence="4">
    <location>
        <begin position="122"/>
        <end position="239"/>
    </location>
</feature>
<dbReference type="InterPro" id="IPR002508">
    <property type="entry name" value="MurNAc-LAA_cat"/>
</dbReference>
<evidence type="ECO:0000256" key="2">
    <source>
        <dbReference type="ARBA" id="ARBA00011901"/>
    </source>
</evidence>
<dbReference type="KEGG" id="cca:CCA_00377"/>
<dbReference type="Pfam" id="PF01520">
    <property type="entry name" value="Amidase_3"/>
    <property type="match status" value="1"/>
</dbReference>